<proteinExistence type="predicted"/>
<evidence type="ECO:0000256" key="2">
    <source>
        <dbReference type="SAM" id="SignalP"/>
    </source>
</evidence>
<dbReference type="Gene3D" id="2.70.70.10">
    <property type="entry name" value="Glucose Permease (Domain IIA)"/>
    <property type="match status" value="1"/>
</dbReference>
<accession>L1IJY3</accession>
<dbReference type="OrthoDB" id="41845at2759"/>
<evidence type="ECO:0000256" key="1">
    <source>
        <dbReference type="SAM" id="Coils"/>
    </source>
</evidence>
<dbReference type="CDD" id="cd12797">
    <property type="entry name" value="M23_peptidase"/>
    <property type="match status" value="1"/>
</dbReference>
<evidence type="ECO:0000313" key="4">
    <source>
        <dbReference type="EMBL" id="EKX36115.1"/>
    </source>
</evidence>
<gene>
    <name evidence="4" type="ORF">GUITHDRAFT_165832</name>
</gene>
<evidence type="ECO:0000313" key="5">
    <source>
        <dbReference type="EnsemblProtists" id="EKX36115"/>
    </source>
</evidence>
<dbReference type="SUPFAM" id="SSF51261">
    <property type="entry name" value="Duplicated hybrid motif"/>
    <property type="match status" value="1"/>
</dbReference>
<feature type="non-terminal residue" evidence="4">
    <location>
        <position position="1"/>
    </location>
</feature>
<keyword evidence="1" id="KW-0175">Coiled coil</keyword>
<dbReference type="InterPro" id="IPR011055">
    <property type="entry name" value="Dup_hybrid_motif"/>
</dbReference>
<feature type="domain" description="M23ase beta-sheet core" evidence="3">
    <location>
        <begin position="152"/>
        <end position="212"/>
    </location>
</feature>
<dbReference type="OMA" id="THENGGW"/>
<keyword evidence="6" id="KW-1185">Reference proteome</keyword>
<feature type="signal peptide" evidence="2">
    <location>
        <begin position="1"/>
        <end position="24"/>
    </location>
</feature>
<feature type="chain" id="PRO_5008770094" description="M23ase beta-sheet core domain-containing protein" evidence="2">
    <location>
        <begin position="25"/>
        <end position="218"/>
    </location>
</feature>
<name>L1IJY3_GUITC</name>
<reference evidence="4 6" key="1">
    <citation type="journal article" date="2012" name="Nature">
        <title>Algal genomes reveal evolutionary mosaicism and the fate of nucleomorphs.</title>
        <authorList>
            <consortium name="DOE Joint Genome Institute"/>
            <person name="Curtis B.A."/>
            <person name="Tanifuji G."/>
            <person name="Burki F."/>
            <person name="Gruber A."/>
            <person name="Irimia M."/>
            <person name="Maruyama S."/>
            <person name="Arias M.C."/>
            <person name="Ball S.G."/>
            <person name="Gile G.H."/>
            <person name="Hirakawa Y."/>
            <person name="Hopkins J.F."/>
            <person name="Kuo A."/>
            <person name="Rensing S.A."/>
            <person name="Schmutz J."/>
            <person name="Symeonidi A."/>
            <person name="Elias M."/>
            <person name="Eveleigh R.J."/>
            <person name="Herman E.K."/>
            <person name="Klute M.J."/>
            <person name="Nakayama T."/>
            <person name="Obornik M."/>
            <person name="Reyes-Prieto A."/>
            <person name="Armbrust E.V."/>
            <person name="Aves S.J."/>
            <person name="Beiko R.G."/>
            <person name="Coutinho P."/>
            <person name="Dacks J.B."/>
            <person name="Durnford D.G."/>
            <person name="Fast N.M."/>
            <person name="Green B.R."/>
            <person name="Grisdale C.J."/>
            <person name="Hempel F."/>
            <person name="Henrissat B."/>
            <person name="Hoppner M.P."/>
            <person name="Ishida K."/>
            <person name="Kim E."/>
            <person name="Koreny L."/>
            <person name="Kroth P.G."/>
            <person name="Liu Y."/>
            <person name="Malik S.B."/>
            <person name="Maier U.G."/>
            <person name="McRose D."/>
            <person name="Mock T."/>
            <person name="Neilson J.A."/>
            <person name="Onodera N.T."/>
            <person name="Poole A.M."/>
            <person name="Pritham E.J."/>
            <person name="Richards T.A."/>
            <person name="Rocap G."/>
            <person name="Roy S.W."/>
            <person name="Sarai C."/>
            <person name="Schaack S."/>
            <person name="Shirato S."/>
            <person name="Slamovits C.H."/>
            <person name="Spencer D.F."/>
            <person name="Suzuki S."/>
            <person name="Worden A.Z."/>
            <person name="Zauner S."/>
            <person name="Barry K."/>
            <person name="Bell C."/>
            <person name="Bharti A.K."/>
            <person name="Crow J.A."/>
            <person name="Grimwood J."/>
            <person name="Kramer R."/>
            <person name="Lindquist E."/>
            <person name="Lucas S."/>
            <person name="Salamov A."/>
            <person name="McFadden G.I."/>
            <person name="Lane C.E."/>
            <person name="Keeling P.J."/>
            <person name="Gray M.W."/>
            <person name="Grigoriev I.V."/>
            <person name="Archibald J.M."/>
        </authorList>
    </citation>
    <scope>NUCLEOTIDE SEQUENCE</scope>
    <source>
        <strain evidence="4 6">CCMP2712</strain>
    </source>
</reference>
<dbReference type="RefSeq" id="XP_005823095.1">
    <property type="nucleotide sequence ID" value="XM_005823038.1"/>
</dbReference>
<dbReference type="AlphaFoldDB" id="L1IJY3"/>
<evidence type="ECO:0000313" key="6">
    <source>
        <dbReference type="Proteomes" id="UP000011087"/>
    </source>
</evidence>
<reference evidence="5" key="3">
    <citation type="submission" date="2016-03" db="UniProtKB">
        <authorList>
            <consortium name="EnsemblProtists"/>
        </authorList>
    </citation>
    <scope>IDENTIFICATION</scope>
</reference>
<protein>
    <recommendedName>
        <fullName evidence="3">M23ase beta-sheet core domain-containing protein</fullName>
    </recommendedName>
</protein>
<dbReference type="Proteomes" id="UP000011087">
    <property type="component" value="Unassembled WGS sequence"/>
</dbReference>
<dbReference type="HOGENOM" id="CLU_1269816_0_0_1"/>
<dbReference type="eggNOG" id="ENOG502S43W">
    <property type="taxonomic scope" value="Eukaryota"/>
</dbReference>
<dbReference type="EnsemblProtists" id="EKX36115">
    <property type="protein sequence ID" value="EKX36115"/>
    <property type="gene ID" value="GUITHDRAFT_165832"/>
</dbReference>
<dbReference type="Pfam" id="PF01551">
    <property type="entry name" value="Peptidase_M23"/>
    <property type="match status" value="1"/>
</dbReference>
<reference evidence="6" key="2">
    <citation type="submission" date="2012-11" db="EMBL/GenBank/DDBJ databases">
        <authorList>
            <person name="Kuo A."/>
            <person name="Curtis B.A."/>
            <person name="Tanifuji G."/>
            <person name="Burki F."/>
            <person name="Gruber A."/>
            <person name="Irimia M."/>
            <person name="Maruyama S."/>
            <person name="Arias M.C."/>
            <person name="Ball S.G."/>
            <person name="Gile G.H."/>
            <person name="Hirakawa Y."/>
            <person name="Hopkins J.F."/>
            <person name="Rensing S.A."/>
            <person name="Schmutz J."/>
            <person name="Symeonidi A."/>
            <person name="Elias M."/>
            <person name="Eveleigh R.J."/>
            <person name="Herman E.K."/>
            <person name="Klute M.J."/>
            <person name="Nakayama T."/>
            <person name="Obornik M."/>
            <person name="Reyes-Prieto A."/>
            <person name="Armbrust E.V."/>
            <person name="Aves S.J."/>
            <person name="Beiko R.G."/>
            <person name="Coutinho P."/>
            <person name="Dacks J.B."/>
            <person name="Durnford D.G."/>
            <person name="Fast N.M."/>
            <person name="Green B.R."/>
            <person name="Grisdale C."/>
            <person name="Hempe F."/>
            <person name="Henrissat B."/>
            <person name="Hoppner M.P."/>
            <person name="Ishida K.-I."/>
            <person name="Kim E."/>
            <person name="Koreny L."/>
            <person name="Kroth P.G."/>
            <person name="Liu Y."/>
            <person name="Malik S.-B."/>
            <person name="Maier U.G."/>
            <person name="McRose D."/>
            <person name="Mock T."/>
            <person name="Neilson J.A."/>
            <person name="Onodera N.T."/>
            <person name="Poole A.M."/>
            <person name="Pritham E.J."/>
            <person name="Richards T.A."/>
            <person name="Rocap G."/>
            <person name="Roy S.W."/>
            <person name="Sarai C."/>
            <person name="Schaack S."/>
            <person name="Shirato S."/>
            <person name="Slamovits C.H."/>
            <person name="Spencer D.F."/>
            <person name="Suzuki S."/>
            <person name="Worden A.Z."/>
            <person name="Zauner S."/>
            <person name="Barry K."/>
            <person name="Bell C."/>
            <person name="Bharti A.K."/>
            <person name="Crow J.A."/>
            <person name="Grimwood J."/>
            <person name="Kramer R."/>
            <person name="Lindquist E."/>
            <person name="Lucas S."/>
            <person name="Salamov A."/>
            <person name="McFadden G.I."/>
            <person name="Lane C.E."/>
            <person name="Keeling P.J."/>
            <person name="Gray M.W."/>
            <person name="Grigoriev I.V."/>
            <person name="Archibald J.M."/>
        </authorList>
    </citation>
    <scope>NUCLEOTIDE SEQUENCE</scope>
    <source>
        <strain evidence="6">CCMP2712</strain>
    </source>
</reference>
<evidence type="ECO:0000259" key="3">
    <source>
        <dbReference type="Pfam" id="PF01551"/>
    </source>
</evidence>
<sequence>MLEVKPRLLLLLLLVFTFPHSSRSDGPPSLDELERKCQTLRAELEAVERLKTSVRHEDSARCGREEHASIFEGHEYYPVMPYRERGYFVRDFTGGETSTTMLLRVRRWIGQMFPVLQGKMDIGRYNEMRPAMYERLLQSVDRVQGFDGLRNIHVGIDIGAAVGTPIRSFFDGRVYKFGFNPSPGDYGHVIVTEHNINGHRVWALYGHLSAKSMSRLYE</sequence>
<dbReference type="EMBL" id="JH993079">
    <property type="protein sequence ID" value="EKX36115.1"/>
    <property type="molecule type" value="Genomic_DNA"/>
</dbReference>
<dbReference type="GeneID" id="17292831"/>
<dbReference type="InterPro" id="IPR016047">
    <property type="entry name" value="M23ase_b-sheet_dom"/>
</dbReference>
<dbReference type="KEGG" id="gtt:GUITHDRAFT_165832"/>
<organism evidence="4">
    <name type="scientific">Guillardia theta (strain CCMP2712)</name>
    <name type="common">Cryptophyte</name>
    <dbReference type="NCBI Taxonomy" id="905079"/>
    <lineage>
        <taxon>Eukaryota</taxon>
        <taxon>Cryptophyceae</taxon>
        <taxon>Pyrenomonadales</taxon>
        <taxon>Geminigeraceae</taxon>
        <taxon>Guillardia</taxon>
    </lineage>
</organism>
<dbReference type="PaxDb" id="55529-EKX36115"/>
<keyword evidence="2" id="KW-0732">Signal</keyword>
<feature type="coiled-coil region" evidence="1">
    <location>
        <begin position="30"/>
        <end position="57"/>
    </location>
</feature>